<keyword evidence="2" id="KW-1185">Reference proteome</keyword>
<feature type="non-terminal residue" evidence="1">
    <location>
        <position position="163"/>
    </location>
</feature>
<gene>
    <name evidence="1" type="ORF">K435DRAFT_556516</name>
</gene>
<organism evidence="1 2">
    <name type="scientific">Dendrothele bispora (strain CBS 962.96)</name>
    <dbReference type="NCBI Taxonomy" id="1314807"/>
    <lineage>
        <taxon>Eukaryota</taxon>
        <taxon>Fungi</taxon>
        <taxon>Dikarya</taxon>
        <taxon>Basidiomycota</taxon>
        <taxon>Agaricomycotina</taxon>
        <taxon>Agaricomycetes</taxon>
        <taxon>Agaricomycetidae</taxon>
        <taxon>Agaricales</taxon>
        <taxon>Agaricales incertae sedis</taxon>
        <taxon>Dendrothele</taxon>
    </lineage>
</organism>
<evidence type="ECO:0000313" key="1">
    <source>
        <dbReference type="EMBL" id="THU91101.1"/>
    </source>
</evidence>
<feature type="non-terminal residue" evidence="1">
    <location>
        <position position="1"/>
    </location>
</feature>
<dbReference type="AlphaFoldDB" id="A0A4S8LPK3"/>
<proteinExistence type="predicted"/>
<dbReference type="Proteomes" id="UP000297245">
    <property type="component" value="Unassembled WGS sequence"/>
</dbReference>
<dbReference type="EMBL" id="ML179316">
    <property type="protein sequence ID" value="THU91101.1"/>
    <property type="molecule type" value="Genomic_DNA"/>
</dbReference>
<evidence type="ECO:0000313" key="2">
    <source>
        <dbReference type="Proteomes" id="UP000297245"/>
    </source>
</evidence>
<accession>A0A4S8LPK3</accession>
<name>A0A4S8LPK3_DENBC</name>
<protein>
    <submittedName>
        <fullName evidence="1">Uncharacterized protein</fullName>
    </submittedName>
</protein>
<reference evidence="1 2" key="1">
    <citation type="journal article" date="2019" name="Nat. Ecol. Evol.">
        <title>Megaphylogeny resolves global patterns of mushroom evolution.</title>
        <authorList>
            <person name="Varga T."/>
            <person name="Krizsan K."/>
            <person name="Foldi C."/>
            <person name="Dima B."/>
            <person name="Sanchez-Garcia M."/>
            <person name="Sanchez-Ramirez S."/>
            <person name="Szollosi G.J."/>
            <person name="Szarkandi J.G."/>
            <person name="Papp V."/>
            <person name="Albert L."/>
            <person name="Andreopoulos W."/>
            <person name="Angelini C."/>
            <person name="Antonin V."/>
            <person name="Barry K.W."/>
            <person name="Bougher N.L."/>
            <person name="Buchanan P."/>
            <person name="Buyck B."/>
            <person name="Bense V."/>
            <person name="Catcheside P."/>
            <person name="Chovatia M."/>
            <person name="Cooper J."/>
            <person name="Damon W."/>
            <person name="Desjardin D."/>
            <person name="Finy P."/>
            <person name="Geml J."/>
            <person name="Haridas S."/>
            <person name="Hughes K."/>
            <person name="Justo A."/>
            <person name="Karasinski D."/>
            <person name="Kautmanova I."/>
            <person name="Kiss B."/>
            <person name="Kocsube S."/>
            <person name="Kotiranta H."/>
            <person name="LaButti K.M."/>
            <person name="Lechner B.E."/>
            <person name="Liimatainen K."/>
            <person name="Lipzen A."/>
            <person name="Lukacs Z."/>
            <person name="Mihaltcheva S."/>
            <person name="Morgado L.N."/>
            <person name="Niskanen T."/>
            <person name="Noordeloos M.E."/>
            <person name="Ohm R.A."/>
            <person name="Ortiz-Santana B."/>
            <person name="Ovrebo C."/>
            <person name="Racz N."/>
            <person name="Riley R."/>
            <person name="Savchenko A."/>
            <person name="Shiryaev A."/>
            <person name="Soop K."/>
            <person name="Spirin V."/>
            <person name="Szebenyi C."/>
            <person name="Tomsovsky M."/>
            <person name="Tulloss R.E."/>
            <person name="Uehling J."/>
            <person name="Grigoriev I.V."/>
            <person name="Vagvolgyi C."/>
            <person name="Papp T."/>
            <person name="Martin F.M."/>
            <person name="Miettinen O."/>
            <person name="Hibbett D.S."/>
            <person name="Nagy L.G."/>
        </authorList>
    </citation>
    <scope>NUCLEOTIDE SEQUENCE [LARGE SCALE GENOMIC DNA]</scope>
    <source>
        <strain evidence="1 2">CBS 962.96</strain>
    </source>
</reference>
<dbReference type="OrthoDB" id="3254233at2759"/>
<sequence>PLPSPPKSLLVDPTIQSTLHALKDYIKVDTPFDVNRLERLLFTHPNRPFVDSVLYSLREGFWPFYEAEWKDEMSQPSVENYSTDPVDLEAIRAHRDKEVGAGRWSEALPEDFCLLPGMKVSPMFVVWQKGKPRVITDHTGSGLNAGIPKEEGKVRYDDMHTFG</sequence>